<keyword evidence="4 5" id="KW-0408">Iron</keyword>
<sequence length="1320" mass="138837">MPSLRALLRVSVFACLLPFLGAPLASRAQGPGLPNLTYTAAEVFKPLSTIHSFAGTSERGQGAVVMHDGYMLVLYAPDSGRAGGGFAFYDISNPRSPVLVSKRDESAIREPHGFGFTNSLGGHYAVVQSIRGIQFWDWTNVSSPVLLKDMTLPGVQESDYDLGAWWAFWQAPYVYVGGSGNGLYVVNASDPRNPTLVRTVPTSTWGSFRVGPTFAVGNLLVMSSMDRSGLVTMDISDPGNPTLLRSVATGPAIYSATVNGDRIIAAGGEGFLYIYDISNPTAITEIRHSGDMGGKGGYVSIQDGFAHVGASNNYAKVNLSTAAIAGTGTSGIASRDEDFATVLGNLVFVGNDHGNGSVLMPHQTARDTTGPSVNMVSPKNNATNQARTSRVGITLTDAVDLRTVSTSTFIVRPVGGSALPGKYSSQTGIVNFWPDTQFAAGTTYEVVVTAGGMKDWAGNGVPTAFTSRFTTAGSVNVSCTLAARTPARVNTNVAFAPGSVSGSGTIQYAWDFGDGATTPFSTTANASHTYSTTAHYAAKLTVTNGSTTGTCSANQTIHTPPTTVAPRSSSTMAFDNARSRVWAVNSDTNTVTAINTANLTKVLETAVGESPQTIAQAPDGRIWVTNLGSGTISILNPDTGAIAQTLTLARGSRPFAVLFSPDNGAAYVTLQGTGQLLELNPANGAVIGTLSVGPWPRSLAITGDSTRLLVSRFISPASRGELVDVSLVTFAVTRTFALAADPGPDTESSGRGIPNYLGALAIQPDGARAWVPSKKDNTFRGAFRDGQPLTFESTVRTIVSQLDLGTNAEVLSARIDLNDRDMANAVVFSPIGDYAFVSTQGTNLVEVVDVYNRQIVTGLVNVGRAPRGLLLANGRLYVQNFMSRSVAIYDVSGILASTSNNYTQVASITTIAAETLAANVLNGKRIFYNADDARMNRDKYISCASCHQDGGQDGRVMDFTDRGEGFRNTVALTGRRGTGQGRVHWTANFDEIQDFEHDIRNAFLGTGFMTNAQFNTGTRNTPLGDPKTGVSADLDALAAYVSSLSSVGTSPFRNADGSLTAAAVAGQALFASQGCNSCHSGADFTDSAIGTLHDVGTIKASSGRRLNQALTGFDTPTLKGVWETAPYLHDGSAATLRDVLTTQNTSNRHGNTTSLTSTQLDQIVAYLQQIDNTNDGAGALLTTLSVKDTANAADWSIQANLQNGGTVYGDRTFTFTTVPTLVAGSAWIRTANDSKTYTGNPTVTFSVTAAADVYVGLNTAGPVPSWVDATWTNSGQSIVTREADGTSRTYSLYRKRFNAGQVALGPWNNSASMYLVIAKP</sequence>
<dbReference type="GO" id="GO:0004130">
    <property type="term" value="F:cytochrome-c peroxidase activity"/>
    <property type="evidence" value="ECO:0007669"/>
    <property type="project" value="TreeGrafter"/>
</dbReference>
<evidence type="ECO:0000313" key="9">
    <source>
        <dbReference type="EMBL" id="QJR16029.1"/>
    </source>
</evidence>
<keyword evidence="1 5" id="KW-0349">Heme</keyword>
<dbReference type="SUPFAM" id="SSF46626">
    <property type="entry name" value="Cytochrome c"/>
    <property type="match status" value="2"/>
</dbReference>
<evidence type="ECO:0000256" key="1">
    <source>
        <dbReference type="ARBA" id="ARBA00022617"/>
    </source>
</evidence>
<evidence type="ECO:0008006" key="11">
    <source>
        <dbReference type="Google" id="ProtNLM"/>
    </source>
</evidence>
<dbReference type="PANTHER" id="PTHR30600">
    <property type="entry name" value="CYTOCHROME C PEROXIDASE-RELATED"/>
    <property type="match status" value="1"/>
</dbReference>
<dbReference type="InterPro" id="IPR051395">
    <property type="entry name" value="Cytochrome_c_Peroxidase/MauG"/>
</dbReference>
<dbReference type="SUPFAM" id="SSF49299">
    <property type="entry name" value="PKD domain"/>
    <property type="match status" value="1"/>
</dbReference>
<evidence type="ECO:0000256" key="3">
    <source>
        <dbReference type="ARBA" id="ARBA00022729"/>
    </source>
</evidence>
<dbReference type="InterPro" id="IPR036909">
    <property type="entry name" value="Cyt_c-like_dom_sf"/>
</dbReference>
<dbReference type="PROSITE" id="PS50093">
    <property type="entry name" value="PKD"/>
    <property type="match status" value="1"/>
</dbReference>
<dbReference type="Pfam" id="PF08309">
    <property type="entry name" value="LVIVD"/>
    <property type="match status" value="3"/>
</dbReference>
<dbReference type="Proteomes" id="UP000503096">
    <property type="component" value="Chromosome"/>
</dbReference>
<dbReference type="Gene3D" id="1.10.760.10">
    <property type="entry name" value="Cytochrome c-like domain"/>
    <property type="match status" value="1"/>
</dbReference>
<dbReference type="PANTHER" id="PTHR30600:SF9">
    <property type="entry name" value="BLR7738 PROTEIN"/>
    <property type="match status" value="1"/>
</dbReference>
<dbReference type="SUPFAM" id="SSF50974">
    <property type="entry name" value="Nitrous oxide reductase, N-terminal domain"/>
    <property type="match status" value="1"/>
</dbReference>
<reference evidence="9 10" key="1">
    <citation type="submission" date="2020-04" db="EMBL/GenBank/DDBJ databases">
        <title>Usitatibacter rugosus gen. nov., sp. nov. and Usitatibacter palustris sp. nov., novel members of Usitatibacteraceae fam. nov. within the order Nitrosomonadales isolated from soil.</title>
        <authorList>
            <person name="Huber K.J."/>
            <person name="Neumann-Schaal M."/>
            <person name="Geppert A."/>
            <person name="Luckner M."/>
            <person name="Wanner G."/>
            <person name="Overmann J."/>
        </authorList>
    </citation>
    <scope>NUCLEOTIDE SEQUENCE [LARGE SCALE GENOMIC DNA]</scope>
    <source>
        <strain evidence="9 10">Swamp67</strain>
    </source>
</reference>
<evidence type="ECO:0000256" key="6">
    <source>
        <dbReference type="SAM" id="SignalP"/>
    </source>
</evidence>
<dbReference type="RefSeq" id="WP_171163816.1">
    <property type="nucleotide sequence ID" value="NZ_CP053073.1"/>
</dbReference>
<dbReference type="InterPro" id="IPR013211">
    <property type="entry name" value="LVIVD"/>
</dbReference>
<dbReference type="SMART" id="SM00089">
    <property type="entry name" value="PKD"/>
    <property type="match status" value="1"/>
</dbReference>
<dbReference type="InterPro" id="IPR032812">
    <property type="entry name" value="SbsA_Ig"/>
</dbReference>
<dbReference type="InterPro" id="IPR011045">
    <property type="entry name" value="N2O_reductase_N"/>
</dbReference>
<dbReference type="SUPFAM" id="SSF101898">
    <property type="entry name" value="NHL repeat"/>
    <property type="match status" value="1"/>
</dbReference>
<dbReference type="Pfam" id="PF21419">
    <property type="entry name" value="RoxA-like_Cyt-c"/>
    <property type="match status" value="1"/>
</dbReference>
<proteinExistence type="predicted"/>
<dbReference type="Gene3D" id="2.60.40.10">
    <property type="entry name" value="Immunoglobulins"/>
    <property type="match status" value="1"/>
</dbReference>
<dbReference type="Gene3D" id="2.130.10.10">
    <property type="entry name" value="YVTN repeat-like/Quinoprotein amine dehydrogenase"/>
    <property type="match status" value="2"/>
</dbReference>
<keyword evidence="2 5" id="KW-0479">Metal-binding</keyword>
<dbReference type="EMBL" id="CP053073">
    <property type="protein sequence ID" value="QJR16029.1"/>
    <property type="molecule type" value="Genomic_DNA"/>
</dbReference>
<keyword evidence="10" id="KW-1185">Reference proteome</keyword>
<dbReference type="PROSITE" id="PS51007">
    <property type="entry name" value="CYTC"/>
    <property type="match status" value="2"/>
</dbReference>
<dbReference type="Pfam" id="PF13205">
    <property type="entry name" value="Big_5"/>
    <property type="match status" value="1"/>
</dbReference>
<gene>
    <name evidence="9" type="ORF">DSM104440_02857</name>
</gene>
<dbReference type="GO" id="GO:0009055">
    <property type="term" value="F:electron transfer activity"/>
    <property type="evidence" value="ECO:0007669"/>
    <property type="project" value="InterPro"/>
</dbReference>
<evidence type="ECO:0000259" key="7">
    <source>
        <dbReference type="PROSITE" id="PS50093"/>
    </source>
</evidence>
<evidence type="ECO:0000313" key="10">
    <source>
        <dbReference type="Proteomes" id="UP000503096"/>
    </source>
</evidence>
<feature type="domain" description="PKD" evidence="7">
    <location>
        <begin position="501"/>
        <end position="564"/>
    </location>
</feature>
<evidence type="ECO:0000256" key="2">
    <source>
        <dbReference type="ARBA" id="ARBA00022723"/>
    </source>
</evidence>
<dbReference type="KEGG" id="upl:DSM104440_02857"/>
<dbReference type="InterPro" id="IPR013783">
    <property type="entry name" value="Ig-like_fold"/>
</dbReference>
<dbReference type="CDD" id="cd00146">
    <property type="entry name" value="PKD"/>
    <property type="match status" value="1"/>
</dbReference>
<evidence type="ECO:0000259" key="8">
    <source>
        <dbReference type="PROSITE" id="PS51007"/>
    </source>
</evidence>
<feature type="domain" description="Cytochrome c" evidence="8">
    <location>
        <begin position="1061"/>
        <end position="1171"/>
    </location>
</feature>
<organism evidence="9 10">
    <name type="scientific">Usitatibacter palustris</name>
    <dbReference type="NCBI Taxonomy" id="2732487"/>
    <lineage>
        <taxon>Bacteria</taxon>
        <taxon>Pseudomonadati</taxon>
        <taxon>Pseudomonadota</taxon>
        <taxon>Betaproteobacteria</taxon>
        <taxon>Nitrosomonadales</taxon>
        <taxon>Usitatibacteraceae</taxon>
        <taxon>Usitatibacter</taxon>
    </lineage>
</organism>
<dbReference type="InParanoid" id="A0A6M4H8I5"/>
<protein>
    <recommendedName>
        <fullName evidence="11">40-residue YVTN family beta-propeller repeat-containing protein</fullName>
    </recommendedName>
</protein>
<dbReference type="InterPro" id="IPR015943">
    <property type="entry name" value="WD40/YVTN_repeat-like_dom_sf"/>
</dbReference>
<dbReference type="InterPro" id="IPR035986">
    <property type="entry name" value="PKD_dom_sf"/>
</dbReference>
<keyword evidence="3 6" id="KW-0732">Signal</keyword>
<dbReference type="InterPro" id="IPR000601">
    <property type="entry name" value="PKD_dom"/>
</dbReference>
<feature type="domain" description="Cytochrome c" evidence="8">
    <location>
        <begin position="918"/>
        <end position="1045"/>
    </location>
</feature>
<feature type="chain" id="PRO_5027058289" description="40-residue YVTN family beta-propeller repeat-containing protein" evidence="6">
    <location>
        <begin position="29"/>
        <end position="1320"/>
    </location>
</feature>
<dbReference type="InterPro" id="IPR009056">
    <property type="entry name" value="Cyt_c-like_dom"/>
</dbReference>
<dbReference type="GO" id="GO:0020037">
    <property type="term" value="F:heme binding"/>
    <property type="evidence" value="ECO:0007669"/>
    <property type="project" value="InterPro"/>
</dbReference>
<accession>A0A6M4H8I5</accession>
<evidence type="ECO:0000256" key="4">
    <source>
        <dbReference type="ARBA" id="ARBA00023004"/>
    </source>
</evidence>
<name>A0A6M4H8I5_9PROT</name>
<feature type="signal peptide" evidence="6">
    <location>
        <begin position="1"/>
        <end position="28"/>
    </location>
</feature>
<dbReference type="InterPro" id="IPR022409">
    <property type="entry name" value="PKD/Chitinase_dom"/>
</dbReference>
<dbReference type="Pfam" id="PF18911">
    <property type="entry name" value="PKD_4"/>
    <property type="match status" value="1"/>
</dbReference>
<evidence type="ECO:0000256" key="5">
    <source>
        <dbReference type="PROSITE-ProRule" id="PRU00433"/>
    </source>
</evidence>
<dbReference type="GO" id="GO:0046872">
    <property type="term" value="F:metal ion binding"/>
    <property type="evidence" value="ECO:0007669"/>
    <property type="project" value="UniProtKB-KW"/>
</dbReference>